<keyword evidence="9" id="KW-1185">Reference proteome</keyword>
<dbReference type="GO" id="GO:0008270">
    <property type="term" value="F:zinc ion binding"/>
    <property type="evidence" value="ECO:0007669"/>
    <property type="project" value="UniProtKB-KW"/>
</dbReference>
<dbReference type="AlphaFoldDB" id="A0AA39LJA0"/>
<evidence type="ECO:0000256" key="5">
    <source>
        <dbReference type="PROSITE-ProRule" id="PRU00723"/>
    </source>
</evidence>
<feature type="region of interest" description="Disordered" evidence="6">
    <location>
        <begin position="1"/>
        <end position="20"/>
    </location>
</feature>
<keyword evidence="4 5" id="KW-0862">Zinc</keyword>
<keyword evidence="3 5" id="KW-0863">Zinc-finger</keyword>
<dbReference type="PROSITE" id="PS50103">
    <property type="entry name" value="ZF_C3H1"/>
    <property type="match status" value="2"/>
</dbReference>
<protein>
    <recommendedName>
        <fullName evidence="7">C3H1-type domain-containing protein</fullName>
    </recommendedName>
</protein>
<gene>
    <name evidence="8" type="ORF">QR680_002903</name>
</gene>
<evidence type="ECO:0000259" key="7">
    <source>
        <dbReference type="PROSITE" id="PS50103"/>
    </source>
</evidence>
<feature type="domain" description="C3H1-type" evidence="7">
    <location>
        <begin position="287"/>
        <end position="315"/>
    </location>
</feature>
<feature type="domain" description="C3H1-type" evidence="7">
    <location>
        <begin position="243"/>
        <end position="271"/>
    </location>
</feature>
<evidence type="ECO:0000256" key="1">
    <source>
        <dbReference type="ARBA" id="ARBA00022723"/>
    </source>
</evidence>
<organism evidence="8 9">
    <name type="scientific">Steinernema hermaphroditum</name>
    <dbReference type="NCBI Taxonomy" id="289476"/>
    <lineage>
        <taxon>Eukaryota</taxon>
        <taxon>Metazoa</taxon>
        <taxon>Ecdysozoa</taxon>
        <taxon>Nematoda</taxon>
        <taxon>Chromadorea</taxon>
        <taxon>Rhabditida</taxon>
        <taxon>Tylenchina</taxon>
        <taxon>Panagrolaimomorpha</taxon>
        <taxon>Strongyloidoidea</taxon>
        <taxon>Steinernematidae</taxon>
        <taxon>Steinernema</taxon>
    </lineage>
</organism>
<dbReference type="InterPro" id="IPR045877">
    <property type="entry name" value="ZFP36-like"/>
</dbReference>
<evidence type="ECO:0000256" key="3">
    <source>
        <dbReference type="ARBA" id="ARBA00022771"/>
    </source>
</evidence>
<accession>A0AA39LJA0</accession>
<evidence type="ECO:0000313" key="9">
    <source>
        <dbReference type="Proteomes" id="UP001175271"/>
    </source>
</evidence>
<evidence type="ECO:0000313" key="8">
    <source>
        <dbReference type="EMBL" id="KAK0399109.1"/>
    </source>
</evidence>
<dbReference type="GO" id="GO:0043186">
    <property type="term" value="C:P granule"/>
    <property type="evidence" value="ECO:0007669"/>
    <property type="project" value="UniProtKB-ARBA"/>
</dbReference>
<dbReference type="SMART" id="SM00356">
    <property type="entry name" value="ZnF_C3H1"/>
    <property type="match status" value="2"/>
</dbReference>
<evidence type="ECO:0000256" key="4">
    <source>
        <dbReference type="ARBA" id="ARBA00022833"/>
    </source>
</evidence>
<reference evidence="8" key="1">
    <citation type="submission" date="2023-06" db="EMBL/GenBank/DDBJ databases">
        <title>Genomic analysis of the entomopathogenic nematode Steinernema hermaphroditum.</title>
        <authorList>
            <person name="Schwarz E.M."/>
            <person name="Heppert J.K."/>
            <person name="Baniya A."/>
            <person name="Schwartz H.T."/>
            <person name="Tan C.-H."/>
            <person name="Antoshechkin I."/>
            <person name="Sternberg P.W."/>
            <person name="Goodrich-Blair H."/>
            <person name="Dillman A.R."/>
        </authorList>
    </citation>
    <scope>NUCLEOTIDE SEQUENCE</scope>
    <source>
        <strain evidence="8">PS9179</strain>
        <tissue evidence="8">Whole animal</tissue>
    </source>
</reference>
<dbReference type="InterPro" id="IPR036855">
    <property type="entry name" value="Znf_CCCH_sf"/>
</dbReference>
<dbReference type="SUPFAM" id="SSF90229">
    <property type="entry name" value="CCCH zinc finger"/>
    <property type="match status" value="2"/>
</dbReference>
<dbReference type="EMBL" id="JAUCMV010000005">
    <property type="protein sequence ID" value="KAK0399109.1"/>
    <property type="molecule type" value="Genomic_DNA"/>
</dbReference>
<keyword evidence="2" id="KW-0677">Repeat</keyword>
<dbReference type="PANTHER" id="PTHR12547">
    <property type="entry name" value="CCCH ZINC FINGER/TIS11-RELATED"/>
    <property type="match status" value="1"/>
</dbReference>
<dbReference type="GO" id="GO:0003729">
    <property type="term" value="F:mRNA binding"/>
    <property type="evidence" value="ECO:0007669"/>
    <property type="project" value="InterPro"/>
</dbReference>
<sequence length="396" mass="45012">MTKTLSGFREKPLRDSMSVSPDAPFPPHEYYSAFPAQPSAQKYQYLAALGYQHFGFEFPSCRMYLVPSILCTLSMWQRITLQNSPTSKHKNLRSGSIRTESSHPKKKRNLRRIGTSRTASPNTKNKFHLTVNCLIMITCLAAEPLHMLNLGYPIYGPSMAFFQGFPQQQGIVYYPPSMEQLMPVPLAITFPRGAENQLMQTFGGNYGHHRTYMRDFTSSYASFCSSASESESRRYADYYCRTLYKTEQCEAFRSSGECCFGDRCHFAHGEEELRPRRQPKRVVKKKKFKTKFCNNIEEYGSCRYGAKCLFIHPGDDVHKNGVQEGTFEVREGANFGENSEMDPVACRYPFEPGHTLGYGVLVKQAGGVTRYIAIGMPTPGDYKVDKILPHLLRTAQ</sequence>
<dbReference type="InterPro" id="IPR000571">
    <property type="entry name" value="Znf_CCCH"/>
</dbReference>
<evidence type="ECO:0000256" key="2">
    <source>
        <dbReference type="ARBA" id="ARBA00022737"/>
    </source>
</evidence>
<name>A0AA39LJA0_9BILA</name>
<feature type="zinc finger region" description="C3H1-type" evidence="5">
    <location>
        <begin position="243"/>
        <end position="271"/>
    </location>
</feature>
<proteinExistence type="predicted"/>
<feature type="region of interest" description="Disordered" evidence="6">
    <location>
        <begin position="86"/>
        <end position="121"/>
    </location>
</feature>
<comment type="caution">
    <text evidence="8">The sequence shown here is derived from an EMBL/GenBank/DDBJ whole genome shotgun (WGS) entry which is preliminary data.</text>
</comment>
<keyword evidence="1 5" id="KW-0479">Metal-binding</keyword>
<feature type="zinc finger region" description="C3H1-type" evidence="5">
    <location>
        <begin position="287"/>
        <end position="315"/>
    </location>
</feature>
<dbReference type="Proteomes" id="UP001175271">
    <property type="component" value="Unassembled WGS sequence"/>
</dbReference>
<dbReference type="Gene3D" id="4.10.1000.10">
    <property type="entry name" value="Zinc finger, CCCH-type"/>
    <property type="match status" value="2"/>
</dbReference>
<dbReference type="Pfam" id="PF00642">
    <property type="entry name" value="zf-CCCH"/>
    <property type="match status" value="2"/>
</dbReference>
<evidence type="ECO:0000256" key="6">
    <source>
        <dbReference type="SAM" id="MobiDB-lite"/>
    </source>
</evidence>